<evidence type="ECO:0000313" key="3">
    <source>
        <dbReference type="Proteomes" id="UP000179023"/>
    </source>
</evidence>
<sequence length="86" mass="10520">MIILYHRAFEKRFALLDVKTQEQFYKRLRLFWSDKFHPQLNNHQLAGKYSEYRSINITGDYRALYKEITDEVVEFQTIDTHSNLYL</sequence>
<evidence type="ECO:0000313" key="2">
    <source>
        <dbReference type="EMBL" id="OHA00543.1"/>
    </source>
</evidence>
<dbReference type="InterPro" id="IPR007712">
    <property type="entry name" value="RelE/ParE_toxin"/>
</dbReference>
<dbReference type="Proteomes" id="UP000179023">
    <property type="component" value="Unassembled WGS sequence"/>
</dbReference>
<dbReference type="SUPFAM" id="SSF143011">
    <property type="entry name" value="RelE-like"/>
    <property type="match status" value="1"/>
</dbReference>
<protein>
    <recommendedName>
        <fullName evidence="4">Plasmid stabilization protein</fullName>
    </recommendedName>
</protein>
<reference evidence="2 3" key="1">
    <citation type="journal article" date="2016" name="Nat. Commun.">
        <title>Thousands of microbial genomes shed light on interconnected biogeochemical processes in an aquifer system.</title>
        <authorList>
            <person name="Anantharaman K."/>
            <person name="Brown C.T."/>
            <person name="Hug L.A."/>
            <person name="Sharon I."/>
            <person name="Castelle C.J."/>
            <person name="Probst A.J."/>
            <person name="Thomas B.C."/>
            <person name="Singh A."/>
            <person name="Wilkins M.J."/>
            <person name="Karaoz U."/>
            <person name="Brodie E.L."/>
            <person name="Williams K.H."/>
            <person name="Hubbard S.S."/>
            <person name="Banfield J.F."/>
        </authorList>
    </citation>
    <scope>NUCLEOTIDE SEQUENCE [LARGE SCALE GENOMIC DNA]</scope>
</reference>
<dbReference type="EMBL" id="MHQI01000012">
    <property type="protein sequence ID" value="OHA00543.1"/>
    <property type="molecule type" value="Genomic_DNA"/>
</dbReference>
<dbReference type="InterPro" id="IPR035093">
    <property type="entry name" value="RelE/ParE_toxin_dom_sf"/>
</dbReference>
<organism evidence="2 3">
    <name type="scientific">Candidatus Sungbacteria bacterium RIFCSPHIGHO2_02_FULL_47_11</name>
    <dbReference type="NCBI Taxonomy" id="1802270"/>
    <lineage>
        <taxon>Bacteria</taxon>
        <taxon>Candidatus Sungiibacteriota</taxon>
    </lineage>
</organism>
<dbReference type="Gene3D" id="3.30.2310.20">
    <property type="entry name" value="RelE-like"/>
    <property type="match status" value="1"/>
</dbReference>
<keyword evidence="1" id="KW-1277">Toxin-antitoxin system</keyword>
<accession>A0A1G2KM77</accession>
<dbReference type="STRING" id="1802270.A3C07_05090"/>
<proteinExistence type="predicted"/>
<dbReference type="AlphaFoldDB" id="A0A1G2KM77"/>
<evidence type="ECO:0008006" key="4">
    <source>
        <dbReference type="Google" id="ProtNLM"/>
    </source>
</evidence>
<gene>
    <name evidence="2" type="ORF">A3C07_05090</name>
</gene>
<comment type="caution">
    <text evidence="2">The sequence shown here is derived from an EMBL/GenBank/DDBJ whole genome shotgun (WGS) entry which is preliminary data.</text>
</comment>
<evidence type="ECO:0000256" key="1">
    <source>
        <dbReference type="ARBA" id="ARBA00022649"/>
    </source>
</evidence>
<name>A0A1G2KM77_9BACT</name>
<dbReference type="NCBIfam" id="TIGR02385">
    <property type="entry name" value="RelE_StbE"/>
    <property type="match status" value="1"/>
</dbReference>